<reference evidence="3 4" key="1">
    <citation type="journal article" date="2025" name="Anaerobe">
        <title>Description of Anaerococcus kampingiae sp. nov., Anaerococcus groningensis sp. nov., Anaerococcus martiniensis sp. nov., and Anaerococcus cruorum sp. nov., isolated from human clinical specimens.</title>
        <authorList>
            <person name="Boiten K.E."/>
            <person name="Meijer J."/>
            <person name="van Wezel E.M."/>
            <person name="Veloo A.C.M."/>
        </authorList>
    </citation>
    <scope>NUCLEOTIDE SEQUENCE [LARGE SCALE GENOMIC DNA]</scope>
    <source>
        <strain evidence="3 4">ENR1039</strain>
    </source>
</reference>
<keyword evidence="2" id="KW-1133">Transmembrane helix</keyword>
<feature type="transmembrane region" description="Helical" evidence="2">
    <location>
        <begin position="6"/>
        <end position="26"/>
    </location>
</feature>
<keyword evidence="4" id="KW-1185">Reference proteome</keyword>
<dbReference type="Proteomes" id="UP001638015">
    <property type="component" value="Unassembled WGS sequence"/>
</dbReference>
<organism evidence="3 4">
    <name type="scientific">Anaerococcus cruorum</name>
    <dbReference type="NCBI Taxonomy" id="3115617"/>
    <lineage>
        <taxon>Bacteria</taxon>
        <taxon>Bacillati</taxon>
        <taxon>Bacillota</taxon>
        <taxon>Tissierellia</taxon>
        <taxon>Tissierellales</taxon>
        <taxon>Peptoniphilaceae</taxon>
        <taxon>Anaerococcus</taxon>
    </lineage>
</organism>
<dbReference type="RefSeq" id="WP_410033247.1">
    <property type="nucleotide sequence ID" value="NZ_JBGMEH010000008.1"/>
</dbReference>
<name>A0ABW9MXP2_9FIRM</name>
<evidence type="ECO:0008006" key="5">
    <source>
        <dbReference type="Google" id="ProtNLM"/>
    </source>
</evidence>
<accession>A0ABW9MXP2</accession>
<evidence type="ECO:0000313" key="3">
    <source>
        <dbReference type="EMBL" id="MFO3716612.1"/>
    </source>
</evidence>
<dbReference type="Gene3D" id="2.20.110.10">
    <property type="entry name" value="Histone H3 K4-specific methyltransferase SET7/9 N-terminal domain"/>
    <property type="match status" value="1"/>
</dbReference>
<comment type="caution">
    <text evidence="3">The sequence shown here is derived from an EMBL/GenBank/DDBJ whole genome shotgun (WGS) entry which is preliminary data.</text>
</comment>
<evidence type="ECO:0000313" key="4">
    <source>
        <dbReference type="Proteomes" id="UP001638015"/>
    </source>
</evidence>
<sequence length="127" mass="14313">MENKKFISYMGLSLVGLMAISLLYFVSKGPSKDVKDYKIDDNTYYTGTVRENKLEGEGILTSPDGIYKGSFKNSRFDGSGGFINDDYTYVANFNHKSGNSDIKIKLKNDKVYEKTSDGFNEVEKNEN</sequence>
<gene>
    <name evidence="3" type="ORF">ACCQ40_07560</name>
</gene>
<keyword evidence="2" id="KW-0472">Membrane</keyword>
<dbReference type="Pfam" id="PF02493">
    <property type="entry name" value="MORN"/>
    <property type="match status" value="2"/>
</dbReference>
<dbReference type="SUPFAM" id="SSF82185">
    <property type="entry name" value="Histone H3 K4-specific methyltransferase SET7/9 N-terminal domain"/>
    <property type="match status" value="1"/>
</dbReference>
<dbReference type="EMBL" id="JBGMEH010000008">
    <property type="protein sequence ID" value="MFO3716612.1"/>
    <property type="molecule type" value="Genomic_DNA"/>
</dbReference>
<dbReference type="InterPro" id="IPR003409">
    <property type="entry name" value="MORN"/>
</dbReference>
<keyword evidence="2" id="KW-0812">Transmembrane</keyword>
<evidence type="ECO:0000256" key="1">
    <source>
        <dbReference type="ARBA" id="ARBA00022737"/>
    </source>
</evidence>
<proteinExistence type="predicted"/>
<protein>
    <recommendedName>
        <fullName evidence="5">MORN repeat protein</fullName>
    </recommendedName>
</protein>
<keyword evidence="1" id="KW-0677">Repeat</keyword>
<evidence type="ECO:0000256" key="2">
    <source>
        <dbReference type="SAM" id="Phobius"/>
    </source>
</evidence>